<reference evidence="1" key="1">
    <citation type="submission" date="2021-01" db="EMBL/GenBank/DDBJ databases">
        <authorList>
            <person name="Corre E."/>
            <person name="Pelletier E."/>
            <person name="Niang G."/>
            <person name="Scheremetjew M."/>
            <person name="Finn R."/>
            <person name="Kale V."/>
            <person name="Holt S."/>
            <person name="Cochrane G."/>
            <person name="Meng A."/>
            <person name="Brown T."/>
            <person name="Cohen L."/>
        </authorList>
    </citation>
    <scope>NUCLEOTIDE SEQUENCE</scope>
    <source>
        <strain evidence="1">CCMP1510</strain>
    </source>
</reference>
<dbReference type="AlphaFoldDB" id="A0A7S3K250"/>
<protein>
    <submittedName>
        <fullName evidence="1">Uncharacterized protein</fullName>
    </submittedName>
</protein>
<dbReference type="GO" id="GO:0005673">
    <property type="term" value="C:transcription factor TFIIE complex"/>
    <property type="evidence" value="ECO:0007669"/>
    <property type="project" value="InterPro"/>
</dbReference>
<sequence>MSTGFETVEVMKKRADEARNDGASLGKTEELLMGQQMIIDVLRSRVREKLRAQDIMEAMGFMEMEKIIDVRKEPELEQMLKENDWVQIDLDDEGERLYSYIPRHENIIDRASLLSRIEAQTNGGIPITELEDCYDGVIDDIEDCIVSGQVIAIQHGTNHSISLFARGDNYLVQLQAKASDTFEIMEEDDSTIILQTTESCLPDLRRGDALRVGQRWYRVSSRVNKSKNQPMRAKRPLSVSSNADMHSANVYCDPFDNTQISLQAASMNDDDIQHNISANTFLTRHGISNDIRSLWLETAAAVPTDRIDLQNRLAEVRRSGNTTTNSGATKKRPHIETRWLGADAAREKAQAANEPKKRRINNTRYLRLTNTHLIGTDIGNAIVGSDDRTKHLVSQKVTSTSSKKI</sequence>
<proteinExistence type="predicted"/>
<dbReference type="GO" id="GO:0001097">
    <property type="term" value="F:TFIIH-class transcription factor complex binding"/>
    <property type="evidence" value="ECO:0007669"/>
    <property type="project" value="TreeGrafter"/>
</dbReference>
<dbReference type="EMBL" id="HBIJ01015770">
    <property type="protein sequence ID" value="CAE0369750.1"/>
    <property type="molecule type" value="Transcribed_RNA"/>
</dbReference>
<dbReference type="InterPro" id="IPR016656">
    <property type="entry name" value="TFIIE-bsu"/>
</dbReference>
<evidence type="ECO:0000313" key="1">
    <source>
        <dbReference type="EMBL" id="CAE0369750.1"/>
    </source>
</evidence>
<dbReference type="PANTHER" id="PTHR12716:SF8">
    <property type="entry name" value="TRANSCRIPTION INITIATION FACTOR IIE SUBUNIT BETA"/>
    <property type="match status" value="1"/>
</dbReference>
<gene>
    <name evidence="1" type="ORF">ALAG00032_LOCUS10514</name>
</gene>
<dbReference type="GO" id="GO:0006367">
    <property type="term" value="P:transcription initiation at RNA polymerase II promoter"/>
    <property type="evidence" value="ECO:0007669"/>
    <property type="project" value="InterPro"/>
</dbReference>
<dbReference type="PANTHER" id="PTHR12716">
    <property type="entry name" value="TRANSCRIPTION INITIATION FACTOR IIE, BETA SUBUNIT"/>
    <property type="match status" value="1"/>
</dbReference>
<name>A0A7S3K250_9STRA</name>
<organism evidence="1">
    <name type="scientific">Aureoumbra lagunensis</name>
    <dbReference type="NCBI Taxonomy" id="44058"/>
    <lineage>
        <taxon>Eukaryota</taxon>
        <taxon>Sar</taxon>
        <taxon>Stramenopiles</taxon>
        <taxon>Ochrophyta</taxon>
        <taxon>Pelagophyceae</taxon>
        <taxon>Pelagomonadales</taxon>
        <taxon>Aureoumbra</taxon>
    </lineage>
</organism>
<accession>A0A7S3K250</accession>